<dbReference type="GO" id="GO:0006979">
    <property type="term" value="P:response to oxidative stress"/>
    <property type="evidence" value="ECO:0007669"/>
    <property type="project" value="TreeGrafter"/>
</dbReference>
<dbReference type="Pfam" id="PF07534">
    <property type="entry name" value="TLD"/>
    <property type="match status" value="1"/>
</dbReference>
<keyword evidence="3" id="KW-0496">Mitochondrion</keyword>
<dbReference type="InterPro" id="IPR006571">
    <property type="entry name" value="TLDc_dom"/>
</dbReference>
<protein>
    <recommendedName>
        <fullName evidence="4">Oxidation resistance protein 1</fullName>
    </recommendedName>
</protein>
<feature type="domain" description="TLDc" evidence="6">
    <location>
        <begin position="191"/>
        <end position="355"/>
    </location>
</feature>
<reference evidence="7" key="1">
    <citation type="submission" date="2014-12" db="EMBL/GenBank/DDBJ databases">
        <title>Insight into the proteome of Arion vulgaris.</title>
        <authorList>
            <person name="Aradska J."/>
            <person name="Bulat T."/>
            <person name="Smidak R."/>
            <person name="Sarate P."/>
            <person name="Gangsoo J."/>
            <person name="Sialana F."/>
            <person name="Bilban M."/>
            <person name="Lubec G."/>
        </authorList>
    </citation>
    <scope>NUCLEOTIDE SEQUENCE</scope>
    <source>
        <tissue evidence="7">Skin</tissue>
    </source>
</reference>
<dbReference type="SMART" id="SM00584">
    <property type="entry name" value="TLDc"/>
    <property type="match status" value="1"/>
</dbReference>
<feature type="non-terminal residue" evidence="7">
    <location>
        <position position="1"/>
    </location>
</feature>
<accession>A0A0B7AXZ8</accession>
<evidence type="ECO:0000313" key="7">
    <source>
        <dbReference type="EMBL" id="CEK85497.1"/>
    </source>
</evidence>
<dbReference type="PROSITE" id="PS51886">
    <property type="entry name" value="TLDC"/>
    <property type="match status" value="1"/>
</dbReference>
<evidence type="ECO:0000256" key="3">
    <source>
        <dbReference type="ARBA" id="ARBA00023128"/>
    </source>
</evidence>
<comment type="similarity">
    <text evidence="2">Belongs to the OXR1 family.</text>
</comment>
<evidence type="ECO:0000259" key="6">
    <source>
        <dbReference type="PROSITE" id="PS51886"/>
    </source>
</evidence>
<gene>
    <name evidence="7" type="primary">ORF148506</name>
</gene>
<dbReference type="GO" id="GO:0005634">
    <property type="term" value="C:nucleus"/>
    <property type="evidence" value="ECO:0007669"/>
    <property type="project" value="TreeGrafter"/>
</dbReference>
<sequence>SAAPYQLQLKSEFTKEDMSRALGPDPKDYLPKSDSHHFEGSPLYLQIRPGFQKDKEILQPRAFDHRNVSPLLDEYWFAVPRDMGDKLYNFLIEWQPDAYGDEEQTKPREKFFYDVRKVEDAAQLLVKTGHGSLTDRVDGDVYLLSDHFNEAEKTWEILSKEEVYRAEKEQAADREDVFDESNLPELIGPTVIITQEHIRAIMKSLPRNMSVGYNWELVYATHKHGYALQNLYMRTEDADKDSPTLLFIMDTHGSVFGAFLSNTIRPNETFYGSGATFLFTFYPTFKKFSWQGCNQFFMHGTKDFFAVGSGEGHFGLWLDGDLNKGRSHECTTFHNDVLTMEEDFSILQLEVWTFVDSSLL</sequence>
<evidence type="ECO:0000256" key="5">
    <source>
        <dbReference type="SAM" id="MobiDB-lite"/>
    </source>
</evidence>
<name>A0A0B7AXZ8_9EUPU</name>
<dbReference type="AlphaFoldDB" id="A0A0B7AXZ8"/>
<dbReference type="PANTHER" id="PTHR23354:SF62">
    <property type="entry name" value="MUSTARD, ISOFORM V"/>
    <property type="match status" value="1"/>
</dbReference>
<comment type="subcellular location">
    <subcellularLocation>
        <location evidence="1">Mitochondrion</location>
    </subcellularLocation>
</comment>
<evidence type="ECO:0000256" key="2">
    <source>
        <dbReference type="ARBA" id="ARBA00009540"/>
    </source>
</evidence>
<organism evidence="7">
    <name type="scientific">Arion vulgaris</name>
    <dbReference type="NCBI Taxonomy" id="1028688"/>
    <lineage>
        <taxon>Eukaryota</taxon>
        <taxon>Metazoa</taxon>
        <taxon>Spiralia</taxon>
        <taxon>Lophotrochozoa</taxon>
        <taxon>Mollusca</taxon>
        <taxon>Gastropoda</taxon>
        <taxon>Heterobranchia</taxon>
        <taxon>Euthyneura</taxon>
        <taxon>Panpulmonata</taxon>
        <taxon>Eupulmonata</taxon>
        <taxon>Stylommatophora</taxon>
        <taxon>Helicina</taxon>
        <taxon>Arionoidea</taxon>
        <taxon>Arionidae</taxon>
        <taxon>Arion</taxon>
    </lineage>
</organism>
<feature type="region of interest" description="Disordered" evidence="5">
    <location>
        <begin position="16"/>
        <end position="35"/>
    </location>
</feature>
<proteinExistence type="inferred from homology"/>
<dbReference type="EMBL" id="HACG01038632">
    <property type="protein sequence ID" value="CEK85497.1"/>
    <property type="molecule type" value="Transcribed_RNA"/>
</dbReference>
<evidence type="ECO:0000256" key="4">
    <source>
        <dbReference type="ARBA" id="ARBA00040604"/>
    </source>
</evidence>
<evidence type="ECO:0000256" key="1">
    <source>
        <dbReference type="ARBA" id="ARBA00004173"/>
    </source>
</evidence>
<dbReference type="PANTHER" id="PTHR23354">
    <property type="entry name" value="NUCLEOLAR PROTEIN 7/ESTROGEN RECEPTOR COACTIVATOR-RELATED"/>
    <property type="match status" value="1"/>
</dbReference>
<dbReference type="GO" id="GO:0005739">
    <property type="term" value="C:mitochondrion"/>
    <property type="evidence" value="ECO:0007669"/>
    <property type="project" value="UniProtKB-SubCell"/>
</dbReference>